<feature type="signal peptide" evidence="1">
    <location>
        <begin position="1"/>
        <end position="24"/>
    </location>
</feature>
<dbReference type="AlphaFoldDB" id="A0A9X2CEL3"/>
<evidence type="ECO:0000313" key="3">
    <source>
        <dbReference type="Proteomes" id="UP001139293"/>
    </source>
</evidence>
<reference evidence="2" key="1">
    <citation type="submission" date="2022-01" db="EMBL/GenBank/DDBJ databases">
        <title>Whole genome-based taxonomy of the Shewanellaceae.</title>
        <authorList>
            <person name="Martin-Rodriguez A.J."/>
        </authorList>
    </citation>
    <scope>NUCLEOTIDE SEQUENCE</scope>
    <source>
        <strain evidence="2">KCTC 23973</strain>
    </source>
</reference>
<organism evidence="2 3">
    <name type="scientific">Shewanella pneumatophori</name>
    <dbReference type="NCBI Taxonomy" id="314092"/>
    <lineage>
        <taxon>Bacteria</taxon>
        <taxon>Pseudomonadati</taxon>
        <taxon>Pseudomonadota</taxon>
        <taxon>Gammaproteobacteria</taxon>
        <taxon>Alteromonadales</taxon>
        <taxon>Shewanellaceae</taxon>
        <taxon>Shewanella</taxon>
    </lineage>
</organism>
<gene>
    <name evidence="2" type="ORF">L2740_10835</name>
</gene>
<name>A0A9X2CEL3_9GAMM</name>
<sequence length="299" mass="33595">MKICSFNNTILMLAISYLSFTSLAYSQSQKERDSCNGVWQVELKTQSAIAESKGQKGIWIPGNIYLDRQLSACAKEIVIRQPTGGEPLLKGSTSQHRYELKNKLRQPLTQTGRSDYILPVLGQRKINLWAYIPHGGTFYPGAYRGILDIELKSDANSVIATNNYSFNYQVAPYVRAKISNTNDSWLPPTGTSIRIDLGNLTQKNRKELPLFIESNSYVDISMSSSNKGSLVNLKNKQNKVPYQVLFLGQQVSLINEAEFSISNRLLDGQKMAIYFENSPMPFARAGLYEDIITINLFAK</sequence>
<dbReference type="RefSeq" id="WP_248950200.1">
    <property type="nucleotide sequence ID" value="NZ_JAKILB010000006.1"/>
</dbReference>
<keyword evidence="1" id="KW-0732">Signal</keyword>
<dbReference type="Proteomes" id="UP001139293">
    <property type="component" value="Unassembled WGS sequence"/>
</dbReference>
<proteinExistence type="predicted"/>
<evidence type="ECO:0000256" key="1">
    <source>
        <dbReference type="SAM" id="SignalP"/>
    </source>
</evidence>
<accession>A0A9X2CEL3</accession>
<evidence type="ECO:0000313" key="2">
    <source>
        <dbReference type="EMBL" id="MCL1139037.1"/>
    </source>
</evidence>
<comment type="caution">
    <text evidence="2">The sequence shown here is derived from an EMBL/GenBank/DDBJ whole genome shotgun (WGS) entry which is preliminary data.</text>
</comment>
<keyword evidence="3" id="KW-1185">Reference proteome</keyword>
<dbReference type="EMBL" id="JAKILB010000006">
    <property type="protein sequence ID" value="MCL1139037.1"/>
    <property type="molecule type" value="Genomic_DNA"/>
</dbReference>
<feature type="chain" id="PRO_5040899552" evidence="1">
    <location>
        <begin position="25"/>
        <end position="299"/>
    </location>
</feature>
<protein>
    <submittedName>
        <fullName evidence="2">Uncharacterized protein</fullName>
    </submittedName>
</protein>